<dbReference type="Proteomes" id="UP000675881">
    <property type="component" value="Chromosome 5"/>
</dbReference>
<evidence type="ECO:0000313" key="1">
    <source>
        <dbReference type="EMBL" id="CAF2948501.1"/>
    </source>
</evidence>
<protein>
    <submittedName>
        <fullName evidence="1">(salmon louse) hypothetical protein</fullName>
    </submittedName>
</protein>
<reference evidence="1" key="1">
    <citation type="submission" date="2021-02" db="EMBL/GenBank/DDBJ databases">
        <authorList>
            <person name="Bekaert M."/>
        </authorList>
    </citation>
    <scope>NUCLEOTIDE SEQUENCE</scope>
    <source>
        <strain evidence="1">IoA-00</strain>
    </source>
</reference>
<dbReference type="AlphaFoldDB" id="A0A7R8H8V5"/>
<organism evidence="1 2">
    <name type="scientific">Lepeophtheirus salmonis</name>
    <name type="common">Salmon louse</name>
    <name type="synonym">Caligus salmonis</name>
    <dbReference type="NCBI Taxonomy" id="72036"/>
    <lineage>
        <taxon>Eukaryota</taxon>
        <taxon>Metazoa</taxon>
        <taxon>Ecdysozoa</taxon>
        <taxon>Arthropoda</taxon>
        <taxon>Crustacea</taxon>
        <taxon>Multicrustacea</taxon>
        <taxon>Hexanauplia</taxon>
        <taxon>Copepoda</taxon>
        <taxon>Siphonostomatoida</taxon>
        <taxon>Caligidae</taxon>
        <taxon>Lepeophtheirus</taxon>
    </lineage>
</organism>
<sequence length="250" mass="28900">MHFSQLHYHTIHLMPNNRLFQMCVPHLPKPLPFNIEIKSSFIESIRSADGGLQSFSWWSVFIPLWIWKGMAILGACVATHLLLLMFELLAADNLTSRRHLWILVFVPLVFVSLVSIPISIWSLRNDPLKLDRLILWPWEFIFIPLWIVLCISLAGVLYTIIFAGILLRMPEFNNEQRRTSTNLALCYSFMVIPMIVFLVLLTNKLDGTIRVSYFAAFSPLFLTFLTLLITSFGSKGGNQYWFGLLFIMIM</sequence>
<accession>A0A7R8H8V5</accession>
<dbReference type="OrthoDB" id="72976at2759"/>
<name>A0A7R8H8V5_LEPSM</name>
<gene>
    <name evidence="1" type="ORF">LSAA_10256</name>
</gene>
<keyword evidence="2" id="KW-1185">Reference proteome</keyword>
<dbReference type="Pfam" id="PF10269">
    <property type="entry name" value="Tmemb_185A"/>
    <property type="match status" value="2"/>
</dbReference>
<dbReference type="InterPro" id="IPR019396">
    <property type="entry name" value="TM_Fragile-X-F-assoc"/>
</dbReference>
<evidence type="ECO:0000313" key="2">
    <source>
        <dbReference type="Proteomes" id="UP000675881"/>
    </source>
</evidence>
<dbReference type="PANTHER" id="PTHR13568:SF6">
    <property type="entry name" value="TRANSMEMBRANE PROTEIN 185A"/>
    <property type="match status" value="1"/>
</dbReference>
<proteinExistence type="predicted"/>
<dbReference type="EMBL" id="HG994584">
    <property type="protein sequence ID" value="CAF2948501.1"/>
    <property type="molecule type" value="Genomic_DNA"/>
</dbReference>
<dbReference type="PANTHER" id="PTHR13568">
    <property type="entry name" value="FAM11A, B PROTEIN"/>
    <property type="match status" value="1"/>
</dbReference>